<reference evidence="3 4" key="1">
    <citation type="submission" date="2016-04" db="EMBL/GenBank/DDBJ databases">
        <title>A degradative enzymes factory behind the ericoid mycorrhizal symbiosis.</title>
        <authorList>
            <consortium name="DOE Joint Genome Institute"/>
            <person name="Martino E."/>
            <person name="Morin E."/>
            <person name="Grelet G."/>
            <person name="Kuo A."/>
            <person name="Kohler A."/>
            <person name="Daghino S."/>
            <person name="Barry K."/>
            <person name="Choi C."/>
            <person name="Cichocki N."/>
            <person name="Clum A."/>
            <person name="Copeland A."/>
            <person name="Hainaut M."/>
            <person name="Haridas S."/>
            <person name="Labutti K."/>
            <person name="Lindquist E."/>
            <person name="Lipzen A."/>
            <person name="Khouja H.-R."/>
            <person name="Murat C."/>
            <person name="Ohm R."/>
            <person name="Olson A."/>
            <person name="Spatafora J."/>
            <person name="Veneault-Fourrey C."/>
            <person name="Henrissat B."/>
            <person name="Grigoriev I."/>
            <person name="Martin F."/>
            <person name="Perotto S."/>
        </authorList>
    </citation>
    <scope>NUCLEOTIDE SEQUENCE [LARGE SCALE GENOMIC DNA]</scope>
    <source>
        <strain evidence="3 4">E</strain>
    </source>
</reference>
<feature type="region of interest" description="Disordered" evidence="1">
    <location>
        <begin position="1"/>
        <end position="23"/>
    </location>
</feature>
<dbReference type="InterPro" id="IPR046529">
    <property type="entry name" value="DUF6594"/>
</dbReference>
<feature type="domain" description="DUF6594" evidence="2">
    <location>
        <begin position="32"/>
        <end position="168"/>
    </location>
</feature>
<evidence type="ECO:0000256" key="1">
    <source>
        <dbReference type="SAM" id="MobiDB-lite"/>
    </source>
</evidence>
<keyword evidence="4" id="KW-1185">Reference proteome</keyword>
<sequence>MDVPTPRQPAAGSADPLPRDPADDVNFPVPGWPSLANLISENRALEAFPSFADLSIKSLLYYQAELVYLRKALHKIEYRGYYYPSNSGDPSHFFAGNISELHRVRHQAILANRDCSEQWILIEKIRATLDKYNNALLQFSTGLDFPHTDSLNVNVLKHCVRSISNSSSIVGDGASTWGSTFPTAEREKSLLSLFFGLFVSPDLGREHVPNEFREQLILPRPGKTHLTD</sequence>
<dbReference type="InParanoid" id="A0A2J6SJ55"/>
<dbReference type="STRING" id="1095630.A0A2J6SJ55"/>
<gene>
    <name evidence="3" type="ORF">K444DRAFT_710955</name>
</gene>
<protein>
    <recommendedName>
        <fullName evidence="2">DUF6594 domain-containing protein</fullName>
    </recommendedName>
</protein>
<dbReference type="PANTHER" id="PTHR34502:SF5">
    <property type="entry name" value="DUF6594 DOMAIN-CONTAINING PROTEIN"/>
    <property type="match status" value="1"/>
</dbReference>
<dbReference type="RefSeq" id="XP_024727685.1">
    <property type="nucleotide sequence ID" value="XM_024888226.1"/>
</dbReference>
<dbReference type="GeneID" id="36596302"/>
<dbReference type="Pfam" id="PF20237">
    <property type="entry name" value="DUF6594"/>
    <property type="match status" value="1"/>
</dbReference>
<dbReference type="AlphaFoldDB" id="A0A2J6SJ55"/>
<dbReference type="OrthoDB" id="5342093at2759"/>
<proteinExistence type="predicted"/>
<evidence type="ECO:0000313" key="3">
    <source>
        <dbReference type="EMBL" id="PMD50781.1"/>
    </source>
</evidence>
<evidence type="ECO:0000259" key="2">
    <source>
        <dbReference type="Pfam" id="PF20237"/>
    </source>
</evidence>
<accession>A0A2J6SJ55</accession>
<organism evidence="3 4">
    <name type="scientific">Hyaloscypha bicolor E</name>
    <dbReference type="NCBI Taxonomy" id="1095630"/>
    <lineage>
        <taxon>Eukaryota</taxon>
        <taxon>Fungi</taxon>
        <taxon>Dikarya</taxon>
        <taxon>Ascomycota</taxon>
        <taxon>Pezizomycotina</taxon>
        <taxon>Leotiomycetes</taxon>
        <taxon>Helotiales</taxon>
        <taxon>Hyaloscyphaceae</taxon>
        <taxon>Hyaloscypha</taxon>
        <taxon>Hyaloscypha bicolor</taxon>
    </lineage>
</organism>
<dbReference type="EMBL" id="KZ613913">
    <property type="protein sequence ID" value="PMD50781.1"/>
    <property type="molecule type" value="Genomic_DNA"/>
</dbReference>
<name>A0A2J6SJ55_9HELO</name>
<dbReference type="PANTHER" id="PTHR34502">
    <property type="entry name" value="DUF6594 DOMAIN-CONTAINING PROTEIN-RELATED"/>
    <property type="match status" value="1"/>
</dbReference>
<evidence type="ECO:0000313" key="4">
    <source>
        <dbReference type="Proteomes" id="UP000235371"/>
    </source>
</evidence>
<dbReference type="Proteomes" id="UP000235371">
    <property type="component" value="Unassembled WGS sequence"/>
</dbReference>